<dbReference type="InterPro" id="IPR006429">
    <property type="entry name" value="Phage_lambda_portal"/>
</dbReference>
<evidence type="ECO:0000313" key="1">
    <source>
        <dbReference type="EMBL" id="MCY0149858.1"/>
    </source>
</evidence>
<comment type="caution">
    <text evidence="1">The sequence shown here is derived from an EMBL/GenBank/DDBJ whole genome shotgun (WGS) entry which is preliminary data.</text>
</comment>
<gene>
    <name evidence="1" type="ORF">OEG84_19675</name>
</gene>
<sequence>MFKRLKKLLSGTRSYQAAQGGRRGSAMRTMHHPLQSIAASRGTLAARARYLAANNPLAASGVEAWVSALVGTGVKGQAKAGAPLRGILNDAFENWTDEADADGLTDFYGQQALIARRVVIDGEAVAIFVQDGDRISIRVVEAEQLDASYTASLINGNVVVQGVEHDAEGKRVAFHIFDKPASMDFASMRKRTRYPASEVMHVFRREVPGQVRGISWFAPVIVRLNDLDGWRDAQMVRQRMAAMLAGFIVSTDGSAEPGEGDQSGSTVVGGWEPGTLQYLEPGQDIRFSDPAKIGAEVIDFADITEREIAVGLGLPDYLLSGDLSDVNYSSIRAGMVEFRRRVEALQHGLLAFQFLRPVWRRWATLEVLSGRVEATVADALPVSWITPKVHWVDPAKDVRAEIEAVAAGLMSRREAVAARGIDIEQLDAEIAADNARAASLGLTFSTTPPAANDNQPAAQAAA</sequence>
<dbReference type="Proteomes" id="UP001073227">
    <property type="component" value="Unassembled WGS sequence"/>
</dbReference>
<dbReference type="EMBL" id="JAOVZR010000001">
    <property type="protein sequence ID" value="MCY0149858.1"/>
    <property type="molecule type" value="Genomic_DNA"/>
</dbReference>
<reference evidence="1" key="1">
    <citation type="submission" date="2022-10" db="EMBL/GenBank/DDBJ databases">
        <title>Hoeflea sp. G2-23, isolated from marine algae.</title>
        <authorList>
            <person name="Kristyanto S."/>
            <person name="Kim J.M."/>
            <person name="Jeon C.O."/>
        </authorList>
    </citation>
    <scope>NUCLEOTIDE SEQUENCE</scope>
    <source>
        <strain evidence="1">G2-23</strain>
    </source>
</reference>
<dbReference type="Pfam" id="PF05136">
    <property type="entry name" value="Phage_portal_2"/>
    <property type="match status" value="1"/>
</dbReference>
<evidence type="ECO:0000313" key="2">
    <source>
        <dbReference type="Proteomes" id="UP001073227"/>
    </source>
</evidence>
<protein>
    <submittedName>
        <fullName evidence="1">Phage portal protein</fullName>
    </submittedName>
</protein>
<name>A0ABT3ZDR0_9HYPH</name>
<dbReference type="RefSeq" id="WP_267655295.1">
    <property type="nucleotide sequence ID" value="NZ_JAOVZR010000001.1"/>
</dbReference>
<accession>A0ABT3ZDR0</accession>
<proteinExistence type="predicted"/>
<dbReference type="NCBIfam" id="TIGR01539">
    <property type="entry name" value="portal_lambda"/>
    <property type="match status" value="1"/>
</dbReference>
<keyword evidence="2" id="KW-1185">Reference proteome</keyword>
<organism evidence="1 2">
    <name type="scientific">Hoeflea algicola</name>
    <dbReference type="NCBI Taxonomy" id="2983763"/>
    <lineage>
        <taxon>Bacteria</taxon>
        <taxon>Pseudomonadati</taxon>
        <taxon>Pseudomonadota</taxon>
        <taxon>Alphaproteobacteria</taxon>
        <taxon>Hyphomicrobiales</taxon>
        <taxon>Rhizobiaceae</taxon>
        <taxon>Hoeflea</taxon>
    </lineage>
</organism>